<dbReference type="OrthoDB" id="1436172at2759"/>
<evidence type="ECO:0000313" key="2">
    <source>
        <dbReference type="Proteomes" id="UP000824120"/>
    </source>
</evidence>
<protein>
    <submittedName>
        <fullName evidence="1">Uncharacterized protein</fullName>
    </submittedName>
</protein>
<sequence>MGSIESTVTYGPIYFNIQPNLQLSLSNVNILDVLTLNLLSTLNPRCKLYNTSDQTILVETNFARSKVTIRRPIKWEEINFPTTWTLNSVKSPNQLIDAVTNSNFSHISQNPDGRICIQFSDNSYAPHRQSFSNNRFMSTVNHSYKRHSLYSHKLLPVVHHISPIEPIDGPARDGAASLHTITTDSNSLVEKVKIDPQTNIVQVTNDDISDKDIPSISEMKFDPNDS</sequence>
<accession>A0A9J5WN25</accession>
<name>A0A9J5WN25_SOLCO</name>
<evidence type="ECO:0000313" key="1">
    <source>
        <dbReference type="EMBL" id="KAG5576938.1"/>
    </source>
</evidence>
<gene>
    <name evidence="1" type="ORF">H5410_057072</name>
</gene>
<organism evidence="1 2">
    <name type="scientific">Solanum commersonii</name>
    <name type="common">Commerson's wild potato</name>
    <name type="synonym">Commerson's nightshade</name>
    <dbReference type="NCBI Taxonomy" id="4109"/>
    <lineage>
        <taxon>Eukaryota</taxon>
        <taxon>Viridiplantae</taxon>
        <taxon>Streptophyta</taxon>
        <taxon>Embryophyta</taxon>
        <taxon>Tracheophyta</taxon>
        <taxon>Spermatophyta</taxon>
        <taxon>Magnoliopsida</taxon>
        <taxon>eudicotyledons</taxon>
        <taxon>Gunneridae</taxon>
        <taxon>Pentapetalae</taxon>
        <taxon>asterids</taxon>
        <taxon>lamiids</taxon>
        <taxon>Solanales</taxon>
        <taxon>Solanaceae</taxon>
        <taxon>Solanoideae</taxon>
        <taxon>Solaneae</taxon>
        <taxon>Solanum</taxon>
    </lineage>
</organism>
<comment type="caution">
    <text evidence="1">The sequence shown here is derived from an EMBL/GenBank/DDBJ whole genome shotgun (WGS) entry which is preliminary data.</text>
</comment>
<reference evidence="1 2" key="1">
    <citation type="submission" date="2020-09" db="EMBL/GenBank/DDBJ databases">
        <title>De no assembly of potato wild relative species, Solanum commersonii.</title>
        <authorList>
            <person name="Cho K."/>
        </authorList>
    </citation>
    <scope>NUCLEOTIDE SEQUENCE [LARGE SCALE GENOMIC DNA]</scope>
    <source>
        <strain evidence="1">LZ3.2</strain>
        <tissue evidence="1">Leaf</tissue>
    </source>
</reference>
<proteinExistence type="predicted"/>
<dbReference type="Proteomes" id="UP000824120">
    <property type="component" value="Chromosome 11"/>
</dbReference>
<keyword evidence="2" id="KW-1185">Reference proteome</keyword>
<dbReference type="AlphaFoldDB" id="A0A9J5WN25"/>
<dbReference type="EMBL" id="JACXVP010000011">
    <property type="protein sequence ID" value="KAG5576938.1"/>
    <property type="molecule type" value="Genomic_DNA"/>
</dbReference>